<dbReference type="FunFam" id="2.60.120.330:FF:000025">
    <property type="entry name" value="Gibberellin 2-beta-dioxygenase 2"/>
    <property type="match status" value="1"/>
</dbReference>
<evidence type="ECO:0000256" key="6">
    <source>
        <dbReference type="ARBA" id="ARBA00037909"/>
    </source>
</evidence>
<comment type="similarity">
    <text evidence="8">Belongs to the iron/ascorbate-dependent oxidoreductase family. GA2OX subfamily.</text>
</comment>
<accession>A0A8X7Z8G1</accession>
<dbReference type="Pfam" id="PF14226">
    <property type="entry name" value="DIOX_N"/>
    <property type="match status" value="1"/>
</dbReference>
<keyword evidence="13" id="KW-1185">Reference proteome</keyword>
<dbReference type="Proteomes" id="UP000886885">
    <property type="component" value="Chromosome 8D"/>
</dbReference>
<evidence type="ECO:0000256" key="9">
    <source>
        <dbReference type="ARBA" id="ARBA00066708"/>
    </source>
</evidence>
<name>A0A8X7Z8G1_POPTO</name>
<evidence type="ECO:0000256" key="4">
    <source>
        <dbReference type="ARBA" id="ARBA00023002"/>
    </source>
</evidence>
<evidence type="ECO:0000256" key="3">
    <source>
        <dbReference type="ARBA" id="ARBA00022964"/>
    </source>
</evidence>
<protein>
    <recommendedName>
        <fullName evidence="9">gibberellin 2beta-dioxygenase</fullName>
        <ecNumber evidence="9">1.14.11.13</ecNumber>
    </recommendedName>
</protein>
<keyword evidence="2 10" id="KW-0479">Metal-binding</keyword>
<dbReference type="PROSITE" id="PS51471">
    <property type="entry name" value="FE2OG_OXY"/>
    <property type="match status" value="1"/>
</dbReference>
<sequence>MVVASPTKIHSEEHLAIELPTVDLSGDRSMVSNLIVKACEEYGFFKVKNHGVPHDIIAKMEKESFNFFAKPFDEKQKVELAKPLGYGCKNIGFKGDIGEVEYLLLNTNPLYIAESSAVSAYIEAVRELACELLDLMAEGLRVPDRSVFSRLIRDVDSDSLVRLNHYPAMPLLCKDKDSSPCNQNKVGFGEHSDPQILTILRSNDVGGLQISLNDGAWVPVTPDPATFWVNVGDLLQALDWVLDANGTQIYNISFHPAMTNGRFVSVRHKALTNSYKSRMSMAYFAGPPPNARITVPPEMITPTKPALYKPFTWAEFKKAAYALRLGDSRLGLFRMEGDEQVA</sequence>
<evidence type="ECO:0000313" key="12">
    <source>
        <dbReference type="EMBL" id="KAG6764040.1"/>
    </source>
</evidence>
<dbReference type="Pfam" id="PF03171">
    <property type="entry name" value="2OG-FeII_Oxy"/>
    <property type="match status" value="1"/>
</dbReference>
<comment type="pathway">
    <text evidence="6">Plant hormone biosynthesis; gibberellin biosynthesis.</text>
</comment>
<dbReference type="AlphaFoldDB" id="A0A8X7Z8G1"/>
<evidence type="ECO:0000256" key="10">
    <source>
        <dbReference type="RuleBase" id="RU003682"/>
    </source>
</evidence>
<organism evidence="12 13">
    <name type="scientific">Populus tomentosa</name>
    <name type="common">Chinese white poplar</name>
    <dbReference type="NCBI Taxonomy" id="118781"/>
    <lineage>
        <taxon>Eukaryota</taxon>
        <taxon>Viridiplantae</taxon>
        <taxon>Streptophyta</taxon>
        <taxon>Embryophyta</taxon>
        <taxon>Tracheophyta</taxon>
        <taxon>Spermatophyta</taxon>
        <taxon>Magnoliopsida</taxon>
        <taxon>eudicotyledons</taxon>
        <taxon>Gunneridae</taxon>
        <taxon>Pentapetalae</taxon>
        <taxon>rosids</taxon>
        <taxon>fabids</taxon>
        <taxon>Malpighiales</taxon>
        <taxon>Salicaceae</taxon>
        <taxon>Saliceae</taxon>
        <taxon>Populus</taxon>
    </lineage>
</organism>
<gene>
    <name evidence="12" type="ORF">POTOM_031494</name>
</gene>
<keyword evidence="4 10" id="KW-0560">Oxidoreductase</keyword>
<dbReference type="EMBL" id="JAAWWB010000016">
    <property type="protein sequence ID" value="KAG6764040.1"/>
    <property type="molecule type" value="Genomic_DNA"/>
</dbReference>
<evidence type="ECO:0000256" key="8">
    <source>
        <dbReference type="ARBA" id="ARBA00061282"/>
    </source>
</evidence>
<evidence type="ECO:0000256" key="5">
    <source>
        <dbReference type="ARBA" id="ARBA00023004"/>
    </source>
</evidence>
<proteinExistence type="inferred from homology"/>
<comment type="pathway">
    <text evidence="1">Hormone biosynthesis.</text>
</comment>
<dbReference type="InterPro" id="IPR005123">
    <property type="entry name" value="Oxoglu/Fe-dep_dioxygenase_dom"/>
</dbReference>
<evidence type="ECO:0000259" key="11">
    <source>
        <dbReference type="PROSITE" id="PS51471"/>
    </source>
</evidence>
<evidence type="ECO:0000313" key="13">
    <source>
        <dbReference type="Proteomes" id="UP000886885"/>
    </source>
</evidence>
<keyword evidence="5 10" id="KW-0408">Iron</keyword>
<dbReference type="GO" id="GO:0045543">
    <property type="term" value="F:gibberellin 2-beta-dioxygenase activity"/>
    <property type="evidence" value="ECO:0007669"/>
    <property type="project" value="UniProtKB-EC"/>
</dbReference>
<comment type="caution">
    <text evidence="12">The sequence shown here is derived from an EMBL/GenBank/DDBJ whole genome shotgun (WGS) entry which is preliminary data.</text>
</comment>
<evidence type="ECO:0000256" key="2">
    <source>
        <dbReference type="ARBA" id="ARBA00022723"/>
    </source>
</evidence>
<keyword evidence="3" id="KW-0223">Dioxygenase</keyword>
<dbReference type="GO" id="GO:0046872">
    <property type="term" value="F:metal ion binding"/>
    <property type="evidence" value="ECO:0007669"/>
    <property type="project" value="UniProtKB-KW"/>
</dbReference>
<dbReference type="OrthoDB" id="288590at2759"/>
<feature type="domain" description="Fe2OG dioxygenase" evidence="11">
    <location>
        <begin position="156"/>
        <end position="287"/>
    </location>
</feature>
<dbReference type="PANTHER" id="PTHR47990">
    <property type="entry name" value="2-OXOGLUTARATE (2OG) AND FE(II)-DEPENDENT OXYGENASE SUPERFAMILY PROTEIN-RELATED"/>
    <property type="match status" value="1"/>
</dbReference>
<dbReference type="InterPro" id="IPR044861">
    <property type="entry name" value="IPNS-like_FE2OG_OXY"/>
</dbReference>
<comment type="catalytic activity">
    <reaction evidence="7">
        <text>gibberellin A1 + 2-oxoglutarate + O2 = gibberellin A8 + succinate + CO2</text>
        <dbReference type="Rhea" id="RHEA:15005"/>
        <dbReference type="ChEBI" id="CHEBI:15379"/>
        <dbReference type="ChEBI" id="CHEBI:16526"/>
        <dbReference type="ChEBI" id="CHEBI:16810"/>
        <dbReference type="ChEBI" id="CHEBI:30031"/>
        <dbReference type="ChEBI" id="CHEBI:58524"/>
        <dbReference type="ChEBI" id="CHEBI:58594"/>
        <dbReference type="EC" id="1.14.11.13"/>
    </reaction>
</comment>
<evidence type="ECO:0000256" key="7">
    <source>
        <dbReference type="ARBA" id="ARBA00052204"/>
    </source>
</evidence>
<dbReference type="EC" id="1.14.11.13" evidence="9"/>
<dbReference type="GO" id="GO:0009685">
    <property type="term" value="P:gibberellin metabolic process"/>
    <property type="evidence" value="ECO:0007669"/>
    <property type="project" value="UniProtKB-ARBA"/>
</dbReference>
<reference evidence="12" key="1">
    <citation type="journal article" date="2020" name="bioRxiv">
        <title>Hybrid origin of Populus tomentosa Carr. identified through genome sequencing and phylogenomic analysis.</title>
        <authorList>
            <person name="An X."/>
            <person name="Gao K."/>
            <person name="Chen Z."/>
            <person name="Li J."/>
            <person name="Yang X."/>
            <person name="Yang X."/>
            <person name="Zhou J."/>
            <person name="Guo T."/>
            <person name="Zhao T."/>
            <person name="Huang S."/>
            <person name="Miao D."/>
            <person name="Khan W.U."/>
            <person name="Rao P."/>
            <person name="Ye M."/>
            <person name="Lei B."/>
            <person name="Liao W."/>
            <person name="Wang J."/>
            <person name="Ji L."/>
            <person name="Li Y."/>
            <person name="Guo B."/>
            <person name="Mustafa N.S."/>
            <person name="Li S."/>
            <person name="Yun Q."/>
            <person name="Keller S.R."/>
            <person name="Mao J."/>
            <person name="Zhang R."/>
            <person name="Strauss S.H."/>
        </authorList>
    </citation>
    <scope>NUCLEOTIDE SEQUENCE</scope>
    <source>
        <strain evidence="12">GM15</strain>
        <tissue evidence="12">Leaf</tissue>
    </source>
</reference>
<evidence type="ECO:0000256" key="1">
    <source>
        <dbReference type="ARBA" id="ARBA00004972"/>
    </source>
</evidence>
<dbReference type="InterPro" id="IPR050231">
    <property type="entry name" value="Iron_ascorbate_oxido_reductase"/>
</dbReference>
<dbReference type="InterPro" id="IPR026992">
    <property type="entry name" value="DIOX_N"/>
</dbReference>